<evidence type="ECO:0008006" key="6">
    <source>
        <dbReference type="Google" id="ProtNLM"/>
    </source>
</evidence>
<dbReference type="PANTHER" id="PTHR43976">
    <property type="entry name" value="SHORT CHAIN DEHYDROGENASE"/>
    <property type="match status" value="1"/>
</dbReference>
<comment type="similarity">
    <text evidence="1 3">Belongs to the short-chain dehydrogenases/reductases (SDR) family.</text>
</comment>
<dbReference type="Gene3D" id="3.40.50.720">
    <property type="entry name" value="NAD(P)-binding Rossmann-like Domain"/>
    <property type="match status" value="1"/>
</dbReference>
<dbReference type="SUPFAM" id="SSF51735">
    <property type="entry name" value="NAD(P)-binding Rossmann-fold domains"/>
    <property type="match status" value="1"/>
</dbReference>
<evidence type="ECO:0000256" key="2">
    <source>
        <dbReference type="ARBA" id="ARBA00023002"/>
    </source>
</evidence>
<dbReference type="CDD" id="cd05374">
    <property type="entry name" value="17beta-HSD-like_SDR_c"/>
    <property type="match status" value="1"/>
</dbReference>
<dbReference type="EMBL" id="JAGPYM010000081">
    <property type="protein sequence ID" value="KAH6869052.1"/>
    <property type="molecule type" value="Genomic_DNA"/>
</dbReference>
<reference evidence="4 5" key="1">
    <citation type="journal article" date="2021" name="Nat. Commun.">
        <title>Genetic determinants of endophytism in the Arabidopsis root mycobiome.</title>
        <authorList>
            <person name="Mesny F."/>
            <person name="Miyauchi S."/>
            <person name="Thiergart T."/>
            <person name="Pickel B."/>
            <person name="Atanasova L."/>
            <person name="Karlsson M."/>
            <person name="Huettel B."/>
            <person name="Barry K.W."/>
            <person name="Haridas S."/>
            <person name="Chen C."/>
            <person name="Bauer D."/>
            <person name="Andreopoulos W."/>
            <person name="Pangilinan J."/>
            <person name="LaButti K."/>
            <person name="Riley R."/>
            <person name="Lipzen A."/>
            <person name="Clum A."/>
            <person name="Drula E."/>
            <person name="Henrissat B."/>
            <person name="Kohler A."/>
            <person name="Grigoriev I.V."/>
            <person name="Martin F.M."/>
            <person name="Hacquard S."/>
        </authorList>
    </citation>
    <scope>NUCLEOTIDE SEQUENCE [LARGE SCALE GENOMIC DNA]</scope>
    <source>
        <strain evidence="4 5">MPI-CAGE-CH-0241</strain>
    </source>
</reference>
<dbReference type="OrthoDB" id="1274115at2759"/>
<comment type="caution">
    <text evidence="4">The sequence shown here is derived from an EMBL/GenBank/DDBJ whole genome shotgun (WGS) entry which is preliminary data.</text>
</comment>
<name>A0A9P8VQV0_9HYPO</name>
<dbReference type="InterPro" id="IPR051911">
    <property type="entry name" value="SDR_oxidoreductase"/>
</dbReference>
<dbReference type="AlphaFoldDB" id="A0A9P8VQV0"/>
<dbReference type="Proteomes" id="UP000777438">
    <property type="component" value="Unassembled WGS sequence"/>
</dbReference>
<evidence type="ECO:0000313" key="4">
    <source>
        <dbReference type="EMBL" id="KAH6869052.1"/>
    </source>
</evidence>
<evidence type="ECO:0000256" key="1">
    <source>
        <dbReference type="ARBA" id="ARBA00006484"/>
    </source>
</evidence>
<evidence type="ECO:0000256" key="3">
    <source>
        <dbReference type="RuleBase" id="RU000363"/>
    </source>
</evidence>
<dbReference type="PRINTS" id="PR00081">
    <property type="entry name" value="GDHRDH"/>
</dbReference>
<proteinExistence type="inferred from homology"/>
<dbReference type="PRINTS" id="PR00080">
    <property type="entry name" value="SDRFAMILY"/>
</dbReference>
<keyword evidence="2" id="KW-0560">Oxidoreductase</keyword>
<dbReference type="InterPro" id="IPR036291">
    <property type="entry name" value="NAD(P)-bd_dom_sf"/>
</dbReference>
<gene>
    <name evidence="4" type="ORF">B0T10DRAFT_611659</name>
</gene>
<evidence type="ECO:0000313" key="5">
    <source>
        <dbReference type="Proteomes" id="UP000777438"/>
    </source>
</evidence>
<keyword evidence="5" id="KW-1185">Reference proteome</keyword>
<dbReference type="GO" id="GO:0016491">
    <property type="term" value="F:oxidoreductase activity"/>
    <property type="evidence" value="ECO:0007669"/>
    <property type="project" value="UniProtKB-KW"/>
</dbReference>
<dbReference type="PANTHER" id="PTHR43976:SF16">
    <property type="entry name" value="SHORT-CHAIN DEHYDROGENASE_REDUCTASE FAMILY PROTEIN"/>
    <property type="match status" value="1"/>
</dbReference>
<organism evidence="4 5">
    <name type="scientific">Thelonectria olida</name>
    <dbReference type="NCBI Taxonomy" id="1576542"/>
    <lineage>
        <taxon>Eukaryota</taxon>
        <taxon>Fungi</taxon>
        <taxon>Dikarya</taxon>
        <taxon>Ascomycota</taxon>
        <taxon>Pezizomycotina</taxon>
        <taxon>Sordariomycetes</taxon>
        <taxon>Hypocreomycetidae</taxon>
        <taxon>Hypocreales</taxon>
        <taxon>Nectriaceae</taxon>
        <taxon>Thelonectria</taxon>
    </lineage>
</organism>
<protein>
    <recommendedName>
        <fullName evidence="6">NAD(P)-binding protein</fullName>
    </recommendedName>
</protein>
<accession>A0A9P8VQV0</accession>
<dbReference type="Pfam" id="PF00106">
    <property type="entry name" value="adh_short"/>
    <property type="match status" value="1"/>
</dbReference>
<sequence length="305" mass="33085">MATKNQNVGEAKVWLITGCSSGFGRCLIPAVLARGDKVIATARQISDLSYIDDENVKVLSLDVTATQDELHRKALEAKSAFGRIDVLMNNAGYVVSGVWEELSPEDAMNEFKTNFFGALNVTRAVLPFMRSRKTGAILFMGSIAGWHNVGGGGAYGASKSALEGAVESLSQEVEPLGIRVHIFVLGRFRTNILDAKNKRSKLDAEKGFADYAEVKKKLANMHIATQGAQVGDPLRAAERIVDIARVENITKEQAANLPLRIPLGAEAVVIMRKKCEDTLALLEKWAEFSASADFQDAKAIPDYDG</sequence>
<dbReference type="InterPro" id="IPR002347">
    <property type="entry name" value="SDR_fam"/>
</dbReference>